<dbReference type="RefSeq" id="WP_013215931.1">
    <property type="nucleotide sequence ID" value="NC_014313.1"/>
</dbReference>
<dbReference type="GO" id="GO:0005737">
    <property type="term" value="C:cytoplasm"/>
    <property type="evidence" value="ECO:0007669"/>
    <property type="project" value="TreeGrafter"/>
</dbReference>
<dbReference type="Gene3D" id="3.40.50.1240">
    <property type="entry name" value="Phosphoglycerate mutase-like"/>
    <property type="match status" value="1"/>
</dbReference>
<dbReference type="eggNOG" id="COG0406">
    <property type="taxonomic scope" value="Bacteria"/>
</dbReference>
<organism evidence="3 4">
    <name type="scientific">Hyphomicrobium denitrificans (strain ATCC 51888 / DSM 1869 / NCIMB 11706 / TK 0415)</name>
    <dbReference type="NCBI Taxonomy" id="582899"/>
    <lineage>
        <taxon>Bacteria</taxon>
        <taxon>Pseudomonadati</taxon>
        <taxon>Pseudomonadota</taxon>
        <taxon>Alphaproteobacteria</taxon>
        <taxon>Hyphomicrobiales</taxon>
        <taxon>Hyphomicrobiaceae</taxon>
        <taxon>Hyphomicrobium</taxon>
    </lineage>
</organism>
<dbReference type="SMART" id="SM00855">
    <property type="entry name" value="PGAM"/>
    <property type="match status" value="1"/>
</dbReference>
<dbReference type="KEGG" id="hdn:Hden_1971"/>
<accession>D8JPN8</accession>
<feature type="binding site" evidence="2">
    <location>
        <position position="74"/>
    </location>
    <ligand>
        <name>substrate</name>
    </ligand>
</feature>
<dbReference type="OrthoDB" id="9781415at2"/>
<dbReference type="PANTHER" id="PTHR48100:SF59">
    <property type="entry name" value="ADENOSYLCOBALAMIN_ALPHA-RIBAZOLE PHOSPHATASE"/>
    <property type="match status" value="1"/>
</dbReference>
<dbReference type="SUPFAM" id="SSF53254">
    <property type="entry name" value="Phosphoglycerate mutase-like"/>
    <property type="match status" value="1"/>
</dbReference>
<reference evidence="4" key="1">
    <citation type="journal article" date="2011" name="J. Bacteriol.">
        <title>Genome sequences of eight morphologically diverse alphaproteobacteria.</title>
        <authorList>
            <consortium name="US DOE Joint Genome Institute"/>
            <person name="Brown P.J."/>
            <person name="Kysela D.T."/>
            <person name="Buechlein A."/>
            <person name="Hemmerich C."/>
            <person name="Brun Y.V."/>
        </authorList>
    </citation>
    <scope>NUCLEOTIDE SEQUENCE [LARGE SCALE GENOMIC DNA]</scope>
    <source>
        <strain evidence="4">ATCC 51888 / DSM 1869 / NCIB 11706 / TK 0415</strain>
    </source>
</reference>
<dbReference type="Pfam" id="PF00300">
    <property type="entry name" value="His_Phos_1"/>
    <property type="match status" value="1"/>
</dbReference>
<evidence type="ECO:0000256" key="1">
    <source>
        <dbReference type="PIRSR" id="PIRSR613078-1"/>
    </source>
</evidence>
<dbReference type="CDD" id="cd07067">
    <property type="entry name" value="HP_PGM_like"/>
    <property type="match status" value="1"/>
</dbReference>
<dbReference type="InterPro" id="IPR001345">
    <property type="entry name" value="PG/BPGM_mutase_AS"/>
</dbReference>
<sequence>MSDRVATARLRPGLTLYLIRHGQTDWNRDARYQGQRDIPLNDIGRAQARRQGDALKARLPGIADADFVSSPLGRAIETMQLMRAALGLDIDGYRTDATIRELSYGHWEGELASELSAKDPDGVAAKASDPFGWQPTGGESYAELQARIAIWIEGLERDTVAVTHGGVSRVARGAVLGTDPGLVPFLDVPQDKILVLRDGVMDWL</sequence>
<evidence type="ECO:0000313" key="3">
    <source>
        <dbReference type="EMBL" id="ADJ23772.1"/>
    </source>
</evidence>
<dbReference type="InterPro" id="IPR050275">
    <property type="entry name" value="PGM_Phosphatase"/>
</dbReference>
<name>D8JPN8_HYPDA</name>
<dbReference type="Proteomes" id="UP000002033">
    <property type="component" value="Chromosome"/>
</dbReference>
<dbReference type="EMBL" id="CP002083">
    <property type="protein sequence ID" value="ADJ23772.1"/>
    <property type="molecule type" value="Genomic_DNA"/>
</dbReference>
<dbReference type="InterPro" id="IPR013078">
    <property type="entry name" value="His_Pase_superF_clade-1"/>
</dbReference>
<dbReference type="AlphaFoldDB" id="D8JPN8"/>
<evidence type="ECO:0000313" key="4">
    <source>
        <dbReference type="Proteomes" id="UP000002033"/>
    </source>
</evidence>
<feature type="binding site" evidence="2">
    <location>
        <begin position="101"/>
        <end position="104"/>
    </location>
    <ligand>
        <name>substrate</name>
    </ligand>
</feature>
<proteinExistence type="predicted"/>
<evidence type="ECO:0000256" key="2">
    <source>
        <dbReference type="PIRSR" id="PIRSR613078-2"/>
    </source>
</evidence>
<dbReference type="GO" id="GO:0016791">
    <property type="term" value="F:phosphatase activity"/>
    <property type="evidence" value="ECO:0007669"/>
    <property type="project" value="TreeGrafter"/>
</dbReference>
<dbReference type="HOGENOM" id="CLU_033323_9_1_5"/>
<keyword evidence="4" id="KW-1185">Reference proteome</keyword>
<dbReference type="STRING" id="582899.Hden_1971"/>
<dbReference type="PROSITE" id="PS00175">
    <property type="entry name" value="PG_MUTASE"/>
    <property type="match status" value="1"/>
</dbReference>
<dbReference type="InterPro" id="IPR029033">
    <property type="entry name" value="His_PPase_superfam"/>
</dbReference>
<dbReference type="PIRSF" id="PIRSF000709">
    <property type="entry name" value="6PFK_2-Ptase"/>
    <property type="match status" value="1"/>
</dbReference>
<dbReference type="PANTHER" id="PTHR48100">
    <property type="entry name" value="BROAD-SPECIFICITY PHOSPHATASE YOR283W-RELATED"/>
    <property type="match status" value="1"/>
</dbReference>
<protein>
    <submittedName>
        <fullName evidence="3">Phosphoglycerate mutase</fullName>
    </submittedName>
</protein>
<feature type="active site" description="Tele-phosphohistidine intermediate" evidence="1">
    <location>
        <position position="21"/>
    </location>
</feature>
<feature type="active site" description="Proton donor/acceptor" evidence="1">
    <location>
        <position position="101"/>
    </location>
</feature>
<feature type="binding site" evidence="2">
    <location>
        <begin position="20"/>
        <end position="27"/>
    </location>
    <ligand>
        <name>substrate</name>
    </ligand>
</feature>
<gene>
    <name evidence="3" type="ordered locus">Hden_1971</name>
</gene>